<sequence>MISLHRICWRLLDPLKLLDDEGRSWDVKFYSASWIAHIVKLGVRRQIDRDALATLQGAGTTRTGPIAWQPISEALHGKRLTPHQRRTLRGVITGCHWLQVGELAKAGASFHAASEAQEKLVRGATRLHNMLLLYIAQFEVWFHQQGDEFKDCLFPDPEEDGLATPQQQAAAMEPLLPWPWLVQKHALLEYPVVGHDRSLIFCTSCCKYSDTGSLNHRGLDKVCCGREGGSGRIAENTRHFSKLRHPQSLHKDIALLDARRPTARVRTLVCKSKGWRDPLMDAPEVVFRPKGRVRAEPQRYLGTSLILKDYGLFYPEALELGAPRESDSDDDVDTDMV</sequence>
<evidence type="ECO:0000313" key="2">
    <source>
        <dbReference type="Proteomes" id="UP001189429"/>
    </source>
</evidence>
<reference evidence="1" key="1">
    <citation type="submission" date="2023-10" db="EMBL/GenBank/DDBJ databases">
        <authorList>
            <person name="Chen Y."/>
            <person name="Shah S."/>
            <person name="Dougan E. K."/>
            <person name="Thang M."/>
            <person name="Chan C."/>
        </authorList>
    </citation>
    <scope>NUCLEOTIDE SEQUENCE [LARGE SCALE GENOMIC DNA]</scope>
</reference>
<dbReference type="EMBL" id="CAUYUJ010020360">
    <property type="protein sequence ID" value="CAK0897606.1"/>
    <property type="molecule type" value="Genomic_DNA"/>
</dbReference>
<protein>
    <submittedName>
        <fullName evidence="1">Uncharacterized protein</fullName>
    </submittedName>
</protein>
<proteinExistence type="predicted"/>
<dbReference type="Proteomes" id="UP001189429">
    <property type="component" value="Unassembled WGS sequence"/>
</dbReference>
<keyword evidence="2" id="KW-1185">Reference proteome</keyword>
<organism evidence="1 2">
    <name type="scientific">Prorocentrum cordatum</name>
    <dbReference type="NCBI Taxonomy" id="2364126"/>
    <lineage>
        <taxon>Eukaryota</taxon>
        <taxon>Sar</taxon>
        <taxon>Alveolata</taxon>
        <taxon>Dinophyceae</taxon>
        <taxon>Prorocentrales</taxon>
        <taxon>Prorocentraceae</taxon>
        <taxon>Prorocentrum</taxon>
    </lineage>
</organism>
<accession>A0ABN9XH17</accession>
<comment type="caution">
    <text evidence="1">The sequence shown here is derived from an EMBL/GenBank/DDBJ whole genome shotgun (WGS) entry which is preliminary data.</text>
</comment>
<name>A0ABN9XH17_9DINO</name>
<gene>
    <name evidence="1" type="ORF">PCOR1329_LOCUS75748</name>
</gene>
<evidence type="ECO:0000313" key="1">
    <source>
        <dbReference type="EMBL" id="CAK0897606.1"/>
    </source>
</evidence>